<dbReference type="Pfam" id="PF06203">
    <property type="entry name" value="CCT"/>
    <property type="match status" value="1"/>
</dbReference>
<evidence type="ECO:0000256" key="1">
    <source>
        <dbReference type="ARBA" id="ARBA00004123"/>
    </source>
</evidence>
<sequence length="272" mass="29756">MCSDLKTCGDDDNLEVTMSSPVDVVDTKQLEIQTDAAVELDFDDIAASQEQEAADTENVTMLSEILCATVEDKDTADVAANSAPTYSLADYADAKQVDLVAELFTSLEESSGAGQEIQVADRSATRDWIDALEVDNVSSLFSELEKVEKMQMETQTEETPSTGKVDSRIFVPKFSVRIEDLQRPGERRPAVGPNSRLLVGPPSVFLAGPPAPSRHERVGRWKSKRKAQPFSTKQPDPTVSDTRRASAAKRQRVKGRFVSDTPTFVSITALQN</sequence>
<feature type="domain" description="CCT" evidence="4">
    <location>
        <begin position="214"/>
        <end position="260"/>
    </location>
</feature>
<feature type="region of interest" description="Disordered" evidence="3">
    <location>
        <begin position="202"/>
        <end position="255"/>
    </location>
</feature>
<dbReference type="AlphaFoldDB" id="A0ABD3FWL4"/>
<feature type="compositionally biased region" description="Basic residues" evidence="3">
    <location>
        <begin position="246"/>
        <end position="255"/>
    </location>
</feature>
<comment type="subcellular location">
    <subcellularLocation>
        <location evidence="1">Nucleus</location>
    </subcellularLocation>
</comment>
<accession>A0ABD3FWL4</accession>
<dbReference type="InterPro" id="IPR010402">
    <property type="entry name" value="CCT_domain"/>
</dbReference>
<evidence type="ECO:0000256" key="3">
    <source>
        <dbReference type="SAM" id="MobiDB-lite"/>
    </source>
</evidence>
<dbReference type="EMBL" id="JBIMZQ010000007">
    <property type="protein sequence ID" value="KAL3670135.1"/>
    <property type="molecule type" value="Genomic_DNA"/>
</dbReference>
<gene>
    <name evidence="5" type="ORF">V7S43_004450</name>
</gene>
<name>A0ABD3FWL4_9STRA</name>
<evidence type="ECO:0000259" key="4">
    <source>
        <dbReference type="Pfam" id="PF06203"/>
    </source>
</evidence>
<dbReference type="Proteomes" id="UP001632037">
    <property type="component" value="Unassembled WGS sequence"/>
</dbReference>
<organism evidence="5 6">
    <name type="scientific">Phytophthora oleae</name>
    <dbReference type="NCBI Taxonomy" id="2107226"/>
    <lineage>
        <taxon>Eukaryota</taxon>
        <taxon>Sar</taxon>
        <taxon>Stramenopiles</taxon>
        <taxon>Oomycota</taxon>
        <taxon>Peronosporomycetes</taxon>
        <taxon>Peronosporales</taxon>
        <taxon>Peronosporaceae</taxon>
        <taxon>Phytophthora</taxon>
    </lineage>
</organism>
<proteinExistence type="predicted"/>
<dbReference type="GO" id="GO:0005634">
    <property type="term" value="C:nucleus"/>
    <property type="evidence" value="ECO:0007669"/>
    <property type="project" value="UniProtKB-SubCell"/>
</dbReference>
<keyword evidence="6" id="KW-1185">Reference proteome</keyword>
<protein>
    <recommendedName>
        <fullName evidence="4">CCT domain-containing protein</fullName>
    </recommendedName>
</protein>
<evidence type="ECO:0000313" key="6">
    <source>
        <dbReference type="Proteomes" id="UP001632037"/>
    </source>
</evidence>
<comment type="caution">
    <text evidence="5">The sequence shown here is derived from an EMBL/GenBank/DDBJ whole genome shotgun (WGS) entry which is preliminary data.</text>
</comment>
<keyword evidence="2" id="KW-0539">Nucleus</keyword>
<feature type="compositionally biased region" description="Polar residues" evidence="3">
    <location>
        <begin position="229"/>
        <end position="240"/>
    </location>
</feature>
<evidence type="ECO:0000313" key="5">
    <source>
        <dbReference type="EMBL" id="KAL3670135.1"/>
    </source>
</evidence>
<evidence type="ECO:0000256" key="2">
    <source>
        <dbReference type="ARBA" id="ARBA00023242"/>
    </source>
</evidence>
<reference evidence="5 6" key="1">
    <citation type="submission" date="2024-09" db="EMBL/GenBank/DDBJ databases">
        <title>Genome sequencing and assembly of Phytophthora oleae, isolate VK10A, causative agent of rot of olive drupes.</title>
        <authorList>
            <person name="Conti Taguali S."/>
            <person name="Riolo M."/>
            <person name="La Spada F."/>
            <person name="Cacciola S.O."/>
            <person name="Dionisio G."/>
        </authorList>
    </citation>
    <scope>NUCLEOTIDE SEQUENCE [LARGE SCALE GENOMIC DNA]</scope>
    <source>
        <strain evidence="5 6">VK10A</strain>
    </source>
</reference>